<dbReference type="PRINTS" id="PR00368">
    <property type="entry name" value="FADPNR"/>
</dbReference>
<evidence type="ECO:0000259" key="6">
    <source>
        <dbReference type="Pfam" id="PF07992"/>
    </source>
</evidence>
<gene>
    <name evidence="7" type="ORF">IWW36_000404</name>
</gene>
<comment type="similarity">
    <text evidence="1">Belongs to the FAD-dependent oxidoreductase family.</text>
</comment>
<proteinExistence type="inferred from homology"/>
<keyword evidence="4" id="KW-0560">Oxidoreductase</keyword>
<evidence type="ECO:0000256" key="5">
    <source>
        <dbReference type="SAM" id="MobiDB-lite"/>
    </source>
</evidence>
<dbReference type="Proteomes" id="UP001139887">
    <property type="component" value="Unassembled WGS sequence"/>
</dbReference>
<evidence type="ECO:0000256" key="3">
    <source>
        <dbReference type="ARBA" id="ARBA00022827"/>
    </source>
</evidence>
<sequence length="437" mass="47255">MPIVNNPIRIAIAGGNYGGLSALKSLYLNLLATNPDYNGTQQAPCNPGIKITLIDRRDGFVHYLGMTRGLSQPEYAQKLWVPYTNMPWLQHPSITIKKDIISRITPTHVELVESKENLEYDYLVISMGQSRNAPIGVPASTQNEYLQLMNKYHSTISSAQSIAVVGGGAVGTELAADLKTDYPNKQVMLIHSRELPVPGPYMDEFRQEAVRVLHKLGVQTVFGQRVVDESVADSSSETAKHAEILPELINSIKCNATLVTSTGTKIQADVVFNCLGAKNKSSLIDLPSSSEIPIFSTAGIRVNSHMQVDDAKYPHIFAVGDISNHAEVAKFAGAAVKSGGVAGSNIARLIQANGEHVELEQMRKRGRDRGKSGKPNTTNVSSSTYSSMKLVLGEHNTVIQTEDGVVPPEMAASMSSPDIKLSKALKNLSVGKLPTKI</sequence>
<keyword evidence="8" id="KW-1185">Reference proteome</keyword>
<dbReference type="OrthoDB" id="202203at2759"/>
<accession>A0A9W8IDN1</accession>
<evidence type="ECO:0000256" key="2">
    <source>
        <dbReference type="ARBA" id="ARBA00022630"/>
    </source>
</evidence>
<feature type="domain" description="FAD/NAD(P)-binding" evidence="6">
    <location>
        <begin position="108"/>
        <end position="335"/>
    </location>
</feature>
<dbReference type="InterPro" id="IPR023753">
    <property type="entry name" value="FAD/NAD-binding_dom"/>
</dbReference>
<keyword evidence="2" id="KW-0285">Flavoprotein</keyword>
<dbReference type="Gene3D" id="3.50.50.100">
    <property type="match status" value="1"/>
</dbReference>
<dbReference type="PANTHER" id="PTHR43735:SF3">
    <property type="entry name" value="FERROPTOSIS SUPPRESSOR PROTEIN 1"/>
    <property type="match status" value="1"/>
</dbReference>
<keyword evidence="3" id="KW-0274">FAD</keyword>
<evidence type="ECO:0000313" key="8">
    <source>
        <dbReference type="Proteomes" id="UP001139887"/>
    </source>
</evidence>
<feature type="region of interest" description="Disordered" evidence="5">
    <location>
        <begin position="362"/>
        <end position="384"/>
    </location>
</feature>
<organism evidence="7 8">
    <name type="scientific">Coemansia brasiliensis</name>
    <dbReference type="NCBI Taxonomy" id="2650707"/>
    <lineage>
        <taxon>Eukaryota</taxon>
        <taxon>Fungi</taxon>
        <taxon>Fungi incertae sedis</taxon>
        <taxon>Zoopagomycota</taxon>
        <taxon>Kickxellomycotina</taxon>
        <taxon>Kickxellomycetes</taxon>
        <taxon>Kickxellales</taxon>
        <taxon>Kickxellaceae</taxon>
        <taxon>Coemansia</taxon>
    </lineage>
</organism>
<feature type="compositionally biased region" description="Low complexity" evidence="5">
    <location>
        <begin position="373"/>
        <end position="384"/>
    </location>
</feature>
<dbReference type="SUPFAM" id="SSF51905">
    <property type="entry name" value="FAD/NAD(P)-binding domain"/>
    <property type="match status" value="1"/>
</dbReference>
<evidence type="ECO:0000256" key="4">
    <source>
        <dbReference type="ARBA" id="ARBA00023002"/>
    </source>
</evidence>
<reference evidence="7" key="1">
    <citation type="submission" date="2022-07" db="EMBL/GenBank/DDBJ databases">
        <title>Phylogenomic reconstructions and comparative analyses of Kickxellomycotina fungi.</title>
        <authorList>
            <person name="Reynolds N.K."/>
            <person name="Stajich J.E."/>
            <person name="Barry K."/>
            <person name="Grigoriev I.V."/>
            <person name="Crous P."/>
            <person name="Smith M.E."/>
        </authorList>
    </citation>
    <scope>NUCLEOTIDE SEQUENCE</scope>
    <source>
        <strain evidence="7">NRRL 1566</strain>
    </source>
</reference>
<dbReference type="GO" id="GO:0005737">
    <property type="term" value="C:cytoplasm"/>
    <property type="evidence" value="ECO:0007669"/>
    <property type="project" value="TreeGrafter"/>
</dbReference>
<evidence type="ECO:0000313" key="7">
    <source>
        <dbReference type="EMBL" id="KAJ2852261.1"/>
    </source>
</evidence>
<name>A0A9W8IDN1_9FUNG</name>
<comment type="caution">
    <text evidence="7">The sequence shown here is derived from an EMBL/GenBank/DDBJ whole genome shotgun (WGS) entry which is preliminary data.</text>
</comment>
<dbReference type="PANTHER" id="PTHR43735">
    <property type="entry name" value="APOPTOSIS-INDUCING FACTOR 1"/>
    <property type="match status" value="1"/>
</dbReference>
<dbReference type="EMBL" id="JANBUW010000004">
    <property type="protein sequence ID" value="KAJ2852261.1"/>
    <property type="molecule type" value="Genomic_DNA"/>
</dbReference>
<dbReference type="GO" id="GO:0050660">
    <property type="term" value="F:flavin adenine dinucleotide binding"/>
    <property type="evidence" value="ECO:0007669"/>
    <property type="project" value="TreeGrafter"/>
</dbReference>
<dbReference type="InterPro" id="IPR036188">
    <property type="entry name" value="FAD/NAD-bd_sf"/>
</dbReference>
<evidence type="ECO:0000256" key="1">
    <source>
        <dbReference type="ARBA" id="ARBA00006442"/>
    </source>
</evidence>
<dbReference type="Pfam" id="PF07992">
    <property type="entry name" value="Pyr_redox_2"/>
    <property type="match status" value="1"/>
</dbReference>
<dbReference type="GO" id="GO:0004174">
    <property type="term" value="F:electron-transferring-flavoprotein dehydrogenase activity"/>
    <property type="evidence" value="ECO:0007669"/>
    <property type="project" value="TreeGrafter"/>
</dbReference>
<protein>
    <recommendedName>
        <fullName evidence="6">FAD/NAD(P)-binding domain-containing protein</fullName>
    </recommendedName>
</protein>
<dbReference type="AlphaFoldDB" id="A0A9W8IDN1"/>